<reference evidence="1" key="1">
    <citation type="submission" date="2021-06" db="EMBL/GenBank/DDBJ databases">
        <authorList>
            <person name="Kallberg Y."/>
            <person name="Tangrot J."/>
            <person name="Rosling A."/>
        </authorList>
    </citation>
    <scope>NUCLEOTIDE SEQUENCE</scope>
    <source>
        <strain evidence="1">MA453B</strain>
    </source>
</reference>
<dbReference type="Proteomes" id="UP000789405">
    <property type="component" value="Unassembled WGS sequence"/>
</dbReference>
<accession>A0A9N9JU24</accession>
<feature type="non-terminal residue" evidence="1">
    <location>
        <position position="1"/>
    </location>
</feature>
<evidence type="ECO:0000313" key="2">
    <source>
        <dbReference type="Proteomes" id="UP000789405"/>
    </source>
</evidence>
<proteinExistence type="predicted"/>
<comment type="caution">
    <text evidence="1">The sequence shown here is derived from an EMBL/GenBank/DDBJ whole genome shotgun (WGS) entry which is preliminary data.</text>
</comment>
<gene>
    <name evidence="1" type="ORF">DERYTH_LOCUS22654</name>
</gene>
<dbReference type="EMBL" id="CAJVPY010032036">
    <property type="protein sequence ID" value="CAG8797302.1"/>
    <property type="molecule type" value="Genomic_DNA"/>
</dbReference>
<evidence type="ECO:0000313" key="1">
    <source>
        <dbReference type="EMBL" id="CAG8797302.1"/>
    </source>
</evidence>
<feature type="non-terminal residue" evidence="1">
    <location>
        <position position="47"/>
    </location>
</feature>
<name>A0A9N9JU24_9GLOM</name>
<sequence>DHCWGVQHYKYNQVSYVVLLIQTTAENSVPALDAIFAKKAVKKKKHK</sequence>
<protein>
    <submittedName>
        <fullName evidence="1">11715_t:CDS:1</fullName>
    </submittedName>
</protein>
<organism evidence="1 2">
    <name type="scientific">Dentiscutata erythropus</name>
    <dbReference type="NCBI Taxonomy" id="1348616"/>
    <lineage>
        <taxon>Eukaryota</taxon>
        <taxon>Fungi</taxon>
        <taxon>Fungi incertae sedis</taxon>
        <taxon>Mucoromycota</taxon>
        <taxon>Glomeromycotina</taxon>
        <taxon>Glomeromycetes</taxon>
        <taxon>Diversisporales</taxon>
        <taxon>Gigasporaceae</taxon>
        <taxon>Dentiscutata</taxon>
    </lineage>
</organism>
<keyword evidence="2" id="KW-1185">Reference proteome</keyword>
<dbReference type="AlphaFoldDB" id="A0A9N9JU24"/>